<feature type="domain" description="NADPH-dependent FMN reductase-like" evidence="1">
    <location>
        <begin position="5"/>
        <end position="150"/>
    </location>
</feature>
<keyword evidence="3" id="KW-1185">Reference proteome</keyword>
<proteinExistence type="predicted"/>
<evidence type="ECO:0000259" key="1">
    <source>
        <dbReference type="Pfam" id="PF03358"/>
    </source>
</evidence>
<sequence>MENKKIGIIVGSIRKDAYTKKIADFLMSNTPSGYQLEKIEIADLPIYNQDYDDANEPENYAEFRNKVKGMDGIIFITPEHNRSVPAALKNALDVGSRPYGKSVWDNKPAMVISSSISGISGFGANHHLRQSLAFLNMPTLQQPEIYLANVQDYFNEKGELVKEDSAKFLKDALQSYIDFAEKLLK</sequence>
<dbReference type="OrthoDB" id="9812295at2"/>
<dbReference type="InterPro" id="IPR005025">
    <property type="entry name" value="FMN_Rdtase-like_dom"/>
</dbReference>
<reference evidence="3" key="1">
    <citation type="submission" date="2016-10" db="EMBL/GenBank/DDBJ databases">
        <authorList>
            <person name="Varghese N."/>
            <person name="Submissions S."/>
        </authorList>
    </citation>
    <scope>NUCLEOTIDE SEQUENCE [LARGE SCALE GENOMIC DNA]</scope>
    <source>
        <strain evidence="3">DS-12</strain>
    </source>
</reference>
<dbReference type="RefSeq" id="WP_091523696.1">
    <property type="nucleotide sequence ID" value="NZ_FOVI01000014.1"/>
</dbReference>
<dbReference type="GO" id="GO:0016491">
    <property type="term" value="F:oxidoreductase activity"/>
    <property type="evidence" value="ECO:0007669"/>
    <property type="project" value="InterPro"/>
</dbReference>
<dbReference type="EMBL" id="FOVI01000014">
    <property type="protein sequence ID" value="SFN92178.1"/>
    <property type="molecule type" value="Genomic_DNA"/>
</dbReference>
<dbReference type="GO" id="GO:0010181">
    <property type="term" value="F:FMN binding"/>
    <property type="evidence" value="ECO:0007669"/>
    <property type="project" value="TreeGrafter"/>
</dbReference>
<accession>A0A1I5CYZ0</accession>
<dbReference type="PANTHER" id="PTHR30543:SF21">
    <property type="entry name" value="NAD(P)H-DEPENDENT FMN REDUCTASE LOT6"/>
    <property type="match status" value="1"/>
</dbReference>
<dbReference type="SUPFAM" id="SSF52218">
    <property type="entry name" value="Flavoproteins"/>
    <property type="match status" value="1"/>
</dbReference>
<protein>
    <submittedName>
        <fullName evidence="2">Chromate reductase</fullName>
    </submittedName>
</protein>
<dbReference type="Gene3D" id="3.40.50.360">
    <property type="match status" value="1"/>
</dbReference>
<dbReference type="GO" id="GO:0005829">
    <property type="term" value="C:cytosol"/>
    <property type="evidence" value="ECO:0007669"/>
    <property type="project" value="TreeGrafter"/>
</dbReference>
<dbReference type="PANTHER" id="PTHR30543">
    <property type="entry name" value="CHROMATE REDUCTASE"/>
    <property type="match status" value="1"/>
</dbReference>
<dbReference type="AlphaFoldDB" id="A0A1I5CYZ0"/>
<organism evidence="2 3">
    <name type="scientific">Paenimyroides ummariense</name>
    <dbReference type="NCBI Taxonomy" id="913024"/>
    <lineage>
        <taxon>Bacteria</taxon>
        <taxon>Pseudomonadati</taxon>
        <taxon>Bacteroidota</taxon>
        <taxon>Flavobacteriia</taxon>
        <taxon>Flavobacteriales</taxon>
        <taxon>Flavobacteriaceae</taxon>
        <taxon>Paenimyroides</taxon>
    </lineage>
</organism>
<dbReference type="InterPro" id="IPR050712">
    <property type="entry name" value="NAD(P)H-dep_reductase"/>
</dbReference>
<evidence type="ECO:0000313" key="2">
    <source>
        <dbReference type="EMBL" id="SFN92178.1"/>
    </source>
</evidence>
<dbReference type="InterPro" id="IPR029039">
    <property type="entry name" value="Flavoprotein-like_sf"/>
</dbReference>
<dbReference type="Pfam" id="PF03358">
    <property type="entry name" value="FMN_red"/>
    <property type="match status" value="1"/>
</dbReference>
<gene>
    <name evidence="2" type="ORF">SAMN05421741_1146</name>
</gene>
<evidence type="ECO:0000313" key="3">
    <source>
        <dbReference type="Proteomes" id="UP000199036"/>
    </source>
</evidence>
<dbReference type="Proteomes" id="UP000199036">
    <property type="component" value="Unassembled WGS sequence"/>
</dbReference>
<dbReference type="STRING" id="913024.SAMN05421741_1146"/>
<name>A0A1I5CYZ0_9FLAO</name>